<sequence>MKNYFTNSFAGRSIQGLFIVGAGAMLVGCNGDGNNDEEASAGQNNNGNQAANNESNNETGDAEVSLVAATINPGDALLAQALTAFAEEINEESNGEIEVTVHTGGQVGDASSLYQSVISGDIDIIYSDSGWFAEHEPVFDVLATNYLFEDQEHFETVVNEGDSLSYFEDLLRENPGLETVMYAGGLERNIISTFPIESHEDLQGEDMRSGGSATEMEWWRSLGANPTTIDFNEVYTAIQTGVVDGSQNSLDAMIEQRFGEVADYVARTQHNLTLGFVVMNGERFEELDEEHKEAISRASETVQPEYIQMAFEQAEEDMETLETEFDITFTNPDREAFIEISREQMHEIAEEHGVVDEMEEIFN</sequence>
<dbReference type="PANTHER" id="PTHR33376">
    <property type="match status" value="1"/>
</dbReference>
<dbReference type="InterPro" id="IPR018389">
    <property type="entry name" value="DctP_fam"/>
</dbReference>
<dbReference type="PANTHER" id="PTHR33376:SF4">
    <property type="entry name" value="SIALIC ACID-BINDING PERIPLASMIC PROTEIN SIAP"/>
    <property type="match status" value="1"/>
</dbReference>
<keyword evidence="1" id="KW-0732">Signal</keyword>
<organism evidence="3 4">
    <name type="scientific">Alkalicoccus daliensis</name>
    <dbReference type="NCBI Taxonomy" id="745820"/>
    <lineage>
        <taxon>Bacteria</taxon>
        <taxon>Bacillati</taxon>
        <taxon>Bacillota</taxon>
        <taxon>Bacilli</taxon>
        <taxon>Bacillales</taxon>
        <taxon>Bacillaceae</taxon>
        <taxon>Alkalicoccus</taxon>
    </lineage>
</organism>
<dbReference type="GO" id="GO:0055085">
    <property type="term" value="P:transmembrane transport"/>
    <property type="evidence" value="ECO:0007669"/>
    <property type="project" value="InterPro"/>
</dbReference>
<evidence type="ECO:0000313" key="3">
    <source>
        <dbReference type="EMBL" id="SDN87063.1"/>
    </source>
</evidence>
<dbReference type="OrthoDB" id="9776801at2"/>
<feature type="compositionally biased region" description="Low complexity" evidence="2">
    <location>
        <begin position="40"/>
        <end position="58"/>
    </location>
</feature>
<evidence type="ECO:0000256" key="1">
    <source>
        <dbReference type="ARBA" id="ARBA00022729"/>
    </source>
</evidence>
<dbReference type="NCBIfam" id="NF037995">
    <property type="entry name" value="TRAP_S1"/>
    <property type="match status" value="1"/>
</dbReference>
<dbReference type="AlphaFoldDB" id="A0A1H0EXJ9"/>
<protein>
    <submittedName>
        <fullName evidence="3">TRAP-type C4-dicarboxylate transport system, substrate-binding protein</fullName>
    </submittedName>
</protein>
<reference evidence="4" key="1">
    <citation type="submission" date="2016-10" db="EMBL/GenBank/DDBJ databases">
        <authorList>
            <person name="Varghese N."/>
            <person name="Submissions S."/>
        </authorList>
    </citation>
    <scope>NUCLEOTIDE SEQUENCE [LARGE SCALE GENOMIC DNA]</scope>
    <source>
        <strain evidence="4">CGMCC 1.10369</strain>
    </source>
</reference>
<keyword evidence="4" id="KW-1185">Reference proteome</keyword>
<dbReference type="RefSeq" id="WP_090842545.1">
    <property type="nucleotide sequence ID" value="NZ_FNIL01000004.1"/>
</dbReference>
<dbReference type="Pfam" id="PF03480">
    <property type="entry name" value="DctP"/>
    <property type="match status" value="1"/>
</dbReference>
<evidence type="ECO:0000256" key="2">
    <source>
        <dbReference type="SAM" id="MobiDB-lite"/>
    </source>
</evidence>
<gene>
    <name evidence="3" type="ORF">SAMN04488053_104109</name>
</gene>
<accession>A0A1H0EXJ9</accession>
<dbReference type="CDD" id="cd13603">
    <property type="entry name" value="PBP2_TRAP_Siap_TeaA_like"/>
    <property type="match status" value="1"/>
</dbReference>
<dbReference type="InterPro" id="IPR038404">
    <property type="entry name" value="TRAP_DctP_sf"/>
</dbReference>
<dbReference type="EMBL" id="FNIL01000004">
    <property type="protein sequence ID" value="SDN87063.1"/>
    <property type="molecule type" value="Genomic_DNA"/>
</dbReference>
<proteinExistence type="predicted"/>
<dbReference type="PROSITE" id="PS51257">
    <property type="entry name" value="PROKAR_LIPOPROTEIN"/>
    <property type="match status" value="1"/>
</dbReference>
<feature type="region of interest" description="Disordered" evidence="2">
    <location>
        <begin position="36"/>
        <end position="59"/>
    </location>
</feature>
<dbReference type="STRING" id="745820.SAMN04488053_104109"/>
<dbReference type="Gene3D" id="3.40.190.170">
    <property type="entry name" value="Bacterial extracellular solute-binding protein, family 7"/>
    <property type="match status" value="1"/>
</dbReference>
<dbReference type="Proteomes" id="UP000198778">
    <property type="component" value="Unassembled WGS sequence"/>
</dbReference>
<name>A0A1H0EXJ9_9BACI</name>
<evidence type="ECO:0000313" key="4">
    <source>
        <dbReference type="Proteomes" id="UP000198778"/>
    </source>
</evidence>